<proteinExistence type="predicted"/>
<name>A0A8S5UQS5_9CAUD</name>
<protein>
    <submittedName>
        <fullName evidence="1">Uncharacterized protein</fullName>
    </submittedName>
</protein>
<reference evidence="1" key="1">
    <citation type="journal article" date="2021" name="Proc. Natl. Acad. Sci. U.S.A.">
        <title>A Catalog of Tens of Thousands of Viruses from Human Metagenomes Reveals Hidden Associations with Chronic Diseases.</title>
        <authorList>
            <person name="Tisza M.J."/>
            <person name="Buck C.B."/>
        </authorList>
    </citation>
    <scope>NUCLEOTIDE SEQUENCE</scope>
    <source>
        <strain evidence="1">CtQyH19</strain>
    </source>
</reference>
<organism evidence="1">
    <name type="scientific">Podoviridae sp. ctQyH19</name>
    <dbReference type="NCBI Taxonomy" id="2825249"/>
    <lineage>
        <taxon>Viruses</taxon>
        <taxon>Duplodnaviria</taxon>
        <taxon>Heunggongvirae</taxon>
        <taxon>Uroviricota</taxon>
        <taxon>Caudoviricetes</taxon>
    </lineage>
</organism>
<accession>A0A8S5UQS5</accession>
<sequence length="32" mass="3700">MISSIIVVFFNWLFVENSSPPKLRKGFTEGKK</sequence>
<evidence type="ECO:0000313" key="1">
    <source>
        <dbReference type="EMBL" id="DAF96849.1"/>
    </source>
</evidence>
<dbReference type="EMBL" id="BK016121">
    <property type="protein sequence ID" value="DAF96849.1"/>
    <property type="molecule type" value="Genomic_DNA"/>
</dbReference>